<evidence type="ECO:0000313" key="10">
    <source>
        <dbReference type="Proteomes" id="UP001566204"/>
    </source>
</evidence>
<dbReference type="GeneID" id="78465475"/>
<dbReference type="Proteomes" id="UP000308196">
    <property type="component" value="Chromosome"/>
</dbReference>
<evidence type="ECO:0000256" key="5">
    <source>
        <dbReference type="ARBA" id="ARBA00023136"/>
    </source>
</evidence>
<feature type="transmembrane region" description="Helical" evidence="6">
    <location>
        <begin position="42"/>
        <end position="67"/>
    </location>
</feature>
<evidence type="ECO:0000256" key="2">
    <source>
        <dbReference type="ARBA" id="ARBA00022475"/>
    </source>
</evidence>
<dbReference type="PANTHER" id="PTHR40277">
    <property type="entry name" value="BLL5419 PROTEIN"/>
    <property type="match status" value="1"/>
</dbReference>
<dbReference type="EMBL" id="LR590484">
    <property type="protein sequence ID" value="VTR53788.1"/>
    <property type="molecule type" value="Genomic_DNA"/>
</dbReference>
<gene>
    <name evidence="7" type="ORF">ABTW24_06910</name>
    <name evidence="8" type="ORF">NCTC11429_04912</name>
</gene>
<evidence type="ECO:0000256" key="3">
    <source>
        <dbReference type="ARBA" id="ARBA00022692"/>
    </source>
</evidence>
<evidence type="ECO:0000256" key="4">
    <source>
        <dbReference type="ARBA" id="ARBA00022989"/>
    </source>
</evidence>
<keyword evidence="5 6" id="KW-0472">Membrane</keyword>
<accession>A0A4V6KX29</accession>
<evidence type="ECO:0000313" key="7">
    <source>
        <dbReference type="EMBL" id="MEZ0451319.1"/>
    </source>
</evidence>
<dbReference type="RefSeq" id="WP_028068398.1">
    <property type="nucleotide sequence ID" value="NZ_JBEOQA010000001.1"/>
</dbReference>
<dbReference type="KEGG" id="stha:NCTC11429_04912"/>
<keyword evidence="10" id="KW-1185">Reference proteome</keyword>
<evidence type="ECO:0000313" key="8">
    <source>
        <dbReference type="EMBL" id="VTR53788.1"/>
    </source>
</evidence>
<feature type="transmembrane region" description="Helical" evidence="6">
    <location>
        <begin position="286"/>
        <end position="302"/>
    </location>
</feature>
<keyword evidence="2" id="KW-1003">Cell membrane</keyword>
<feature type="transmembrane region" description="Helical" evidence="6">
    <location>
        <begin position="124"/>
        <end position="147"/>
    </location>
</feature>
<evidence type="ECO:0000256" key="6">
    <source>
        <dbReference type="SAM" id="Phobius"/>
    </source>
</evidence>
<evidence type="ECO:0000313" key="9">
    <source>
        <dbReference type="Proteomes" id="UP000308196"/>
    </source>
</evidence>
<protein>
    <submittedName>
        <fullName evidence="7">Lysylphosphatidylglycerol synthase transmembrane domain-containing protein</fullName>
    </submittedName>
    <submittedName>
        <fullName evidence="8">Putative membrane protein</fullName>
    </submittedName>
</protein>
<evidence type="ECO:0000256" key="1">
    <source>
        <dbReference type="ARBA" id="ARBA00004651"/>
    </source>
</evidence>
<dbReference type="Proteomes" id="UP001566204">
    <property type="component" value="Unassembled WGS sequence"/>
</dbReference>
<feature type="transmembrane region" description="Helical" evidence="6">
    <location>
        <begin position="221"/>
        <end position="247"/>
    </location>
</feature>
<sequence>MGKLVQSRQLIKIVFSLLIFSSIAVFLVQSDLSAIGSQLRKIGFRFIYVLLSTVLAYLFGTLAWWICLGKMKNKISIPALFAIRQIGETVGLFNPASVIGGDWVKADLVSRYGIQGQKAVDAVAIARITAVLSQLTLFLAAVFWLMFSPLKKEVMRYTGNSIYGVCIVLFVLVIVIFCWLISTKAPPKPADIPLDFWNRTKVSIETLLWRIREFYQQQNRVFWYAYLLSAIHWLAGSVEFYLLLTFMGVDVSLMHGLLLDMSVIILKSTGAFIPGQLGIEELSNKLLLTMIGVGGGSLWLSISILRRARQVFWIALSAVFYLCIKRKKRYATV</sequence>
<dbReference type="STRING" id="1123265.GCA_000686625_00249"/>
<comment type="subcellular location">
    <subcellularLocation>
        <location evidence="1">Cell membrane</location>
        <topology evidence="1">Multi-pass membrane protein</topology>
    </subcellularLocation>
</comment>
<organism evidence="8 9">
    <name type="scientific">Sphingobacterium thalpophilum</name>
    <dbReference type="NCBI Taxonomy" id="259"/>
    <lineage>
        <taxon>Bacteria</taxon>
        <taxon>Pseudomonadati</taxon>
        <taxon>Bacteroidota</taxon>
        <taxon>Sphingobacteriia</taxon>
        <taxon>Sphingobacteriales</taxon>
        <taxon>Sphingobacteriaceae</taxon>
        <taxon>Sphingobacterium</taxon>
    </lineage>
</organism>
<dbReference type="EMBL" id="JBEOQB010000002">
    <property type="protein sequence ID" value="MEZ0451319.1"/>
    <property type="molecule type" value="Genomic_DNA"/>
</dbReference>
<reference evidence="7 10" key="2">
    <citation type="submission" date="2024-06" db="EMBL/GenBank/DDBJ databases">
        <title>Soil Sphingobacterium thalpophilum.</title>
        <authorList>
            <person name="Yang J."/>
            <person name="Li J."/>
        </authorList>
    </citation>
    <scope>NUCLEOTIDE SEQUENCE [LARGE SCALE GENOMIC DNA]</scope>
    <source>
        <strain evidence="7 10">22g91tb</strain>
    </source>
</reference>
<dbReference type="GO" id="GO:0005886">
    <property type="term" value="C:plasma membrane"/>
    <property type="evidence" value="ECO:0007669"/>
    <property type="project" value="UniProtKB-SubCell"/>
</dbReference>
<feature type="transmembrane region" description="Helical" evidence="6">
    <location>
        <begin position="12"/>
        <end position="30"/>
    </location>
</feature>
<name>A0A4V6KX29_9SPHI</name>
<keyword evidence="4 6" id="KW-1133">Transmembrane helix</keyword>
<dbReference type="PANTHER" id="PTHR40277:SF1">
    <property type="entry name" value="BLL5419 PROTEIN"/>
    <property type="match status" value="1"/>
</dbReference>
<dbReference type="InterPro" id="IPR022791">
    <property type="entry name" value="L-PG_synthase/AglD"/>
</dbReference>
<keyword evidence="3 6" id="KW-0812">Transmembrane</keyword>
<reference evidence="8 9" key="1">
    <citation type="submission" date="2019-05" db="EMBL/GenBank/DDBJ databases">
        <authorList>
            <consortium name="Pathogen Informatics"/>
        </authorList>
    </citation>
    <scope>NUCLEOTIDE SEQUENCE [LARGE SCALE GENOMIC DNA]</scope>
    <source>
        <strain evidence="8 9">NCTC11429</strain>
    </source>
</reference>
<dbReference type="AlphaFoldDB" id="A0A4V6KX29"/>
<feature type="transmembrane region" description="Helical" evidence="6">
    <location>
        <begin position="162"/>
        <end position="181"/>
    </location>
</feature>
<dbReference type="Pfam" id="PF03706">
    <property type="entry name" value="LPG_synthase_TM"/>
    <property type="match status" value="1"/>
</dbReference>
<proteinExistence type="predicted"/>